<accession>A0ACB9L9N4</accession>
<evidence type="ECO:0000313" key="1">
    <source>
        <dbReference type="EMBL" id="KAI4306258.1"/>
    </source>
</evidence>
<dbReference type="EMBL" id="CM039437">
    <property type="protein sequence ID" value="KAI4306258.1"/>
    <property type="molecule type" value="Genomic_DNA"/>
</dbReference>
<sequence length="254" mass="29051">MLATLPPPPPPPLSPSPPRKQTKPVPLDQIIISKQSKNQCSLDPEAPNSVTRKESRPPTLRGPKLQRTNPVVWCTAVLCLIFSLILILFGVATLIIFLTFKPRNPLFDIPNASLNAVYFDSPQYFNGDFILLANFSNPNRKMDVKFESSDIELFFLDRLISSQAIQPFTQRRRENRLQTVHFISSLVFLPQDVGVNLQRQVQSNKVEYNVRATFRVRVYLGLFHLRYWLHSRCQLEITGPPTGVLVARRCITKR</sequence>
<comment type="caution">
    <text evidence="1">The sequence shown here is derived from an EMBL/GenBank/DDBJ whole genome shotgun (WGS) entry which is preliminary data.</text>
</comment>
<gene>
    <name evidence="1" type="ORF">L6164_029551</name>
</gene>
<name>A0ACB9L9N4_BAUVA</name>
<proteinExistence type="predicted"/>
<protein>
    <submittedName>
        <fullName evidence="1">Uncharacterized protein</fullName>
    </submittedName>
</protein>
<dbReference type="Proteomes" id="UP000828941">
    <property type="component" value="Chromosome 12"/>
</dbReference>
<reference evidence="1 2" key="1">
    <citation type="journal article" date="2022" name="DNA Res.">
        <title>Chromosomal-level genome assembly of the orchid tree Bauhinia variegata (Leguminosae; Cercidoideae) supports the allotetraploid origin hypothesis of Bauhinia.</title>
        <authorList>
            <person name="Zhong Y."/>
            <person name="Chen Y."/>
            <person name="Zheng D."/>
            <person name="Pang J."/>
            <person name="Liu Y."/>
            <person name="Luo S."/>
            <person name="Meng S."/>
            <person name="Qian L."/>
            <person name="Wei D."/>
            <person name="Dai S."/>
            <person name="Zhou R."/>
        </authorList>
    </citation>
    <scope>NUCLEOTIDE SEQUENCE [LARGE SCALE GENOMIC DNA]</scope>
    <source>
        <strain evidence="1">BV-YZ2020</strain>
    </source>
</reference>
<organism evidence="1 2">
    <name type="scientific">Bauhinia variegata</name>
    <name type="common">Purple orchid tree</name>
    <name type="synonym">Phanera variegata</name>
    <dbReference type="NCBI Taxonomy" id="167791"/>
    <lineage>
        <taxon>Eukaryota</taxon>
        <taxon>Viridiplantae</taxon>
        <taxon>Streptophyta</taxon>
        <taxon>Embryophyta</taxon>
        <taxon>Tracheophyta</taxon>
        <taxon>Spermatophyta</taxon>
        <taxon>Magnoliopsida</taxon>
        <taxon>eudicotyledons</taxon>
        <taxon>Gunneridae</taxon>
        <taxon>Pentapetalae</taxon>
        <taxon>rosids</taxon>
        <taxon>fabids</taxon>
        <taxon>Fabales</taxon>
        <taxon>Fabaceae</taxon>
        <taxon>Cercidoideae</taxon>
        <taxon>Cercideae</taxon>
        <taxon>Bauhiniinae</taxon>
        <taxon>Bauhinia</taxon>
    </lineage>
</organism>
<evidence type="ECO:0000313" key="2">
    <source>
        <dbReference type="Proteomes" id="UP000828941"/>
    </source>
</evidence>
<keyword evidence="2" id="KW-1185">Reference proteome</keyword>